<feature type="non-terminal residue" evidence="2">
    <location>
        <position position="232"/>
    </location>
</feature>
<dbReference type="AlphaFoldDB" id="A0A0J8AZZ5"/>
<dbReference type="EMBL" id="KQ094430">
    <property type="protein sequence ID" value="KMS94301.1"/>
    <property type="molecule type" value="Genomic_DNA"/>
</dbReference>
<organism evidence="2 3">
    <name type="scientific">Beta vulgaris subsp. vulgaris</name>
    <name type="common">Beet</name>
    <dbReference type="NCBI Taxonomy" id="3555"/>
    <lineage>
        <taxon>Eukaryota</taxon>
        <taxon>Viridiplantae</taxon>
        <taxon>Streptophyta</taxon>
        <taxon>Embryophyta</taxon>
        <taxon>Tracheophyta</taxon>
        <taxon>Spermatophyta</taxon>
        <taxon>Magnoliopsida</taxon>
        <taxon>eudicotyledons</taxon>
        <taxon>Gunneridae</taxon>
        <taxon>Pentapetalae</taxon>
        <taxon>Caryophyllales</taxon>
        <taxon>Chenopodiaceae</taxon>
        <taxon>Betoideae</taxon>
        <taxon>Beta</taxon>
    </lineage>
</organism>
<feature type="region of interest" description="Disordered" evidence="1">
    <location>
        <begin position="98"/>
        <end position="183"/>
    </location>
</feature>
<protein>
    <submittedName>
        <fullName evidence="2">Uncharacterized protein</fullName>
    </submittedName>
</protein>
<reference evidence="2 3" key="1">
    <citation type="journal article" date="2014" name="Nature">
        <title>The genome of the recently domesticated crop plant sugar beet (Beta vulgaris).</title>
        <authorList>
            <person name="Dohm J.C."/>
            <person name="Minoche A.E."/>
            <person name="Holtgrawe D."/>
            <person name="Capella-Gutierrez S."/>
            <person name="Zakrzewski F."/>
            <person name="Tafer H."/>
            <person name="Rupp O."/>
            <person name="Sorensen T.R."/>
            <person name="Stracke R."/>
            <person name="Reinhardt R."/>
            <person name="Goesmann A."/>
            <person name="Kraft T."/>
            <person name="Schulz B."/>
            <person name="Stadler P.F."/>
            <person name="Schmidt T."/>
            <person name="Gabaldon T."/>
            <person name="Lehrach H."/>
            <person name="Weisshaar B."/>
            <person name="Himmelbauer H."/>
        </authorList>
    </citation>
    <scope>NUCLEOTIDE SEQUENCE [LARGE SCALE GENOMIC DNA]</scope>
    <source>
        <tissue evidence="2">Taproot</tissue>
    </source>
</reference>
<evidence type="ECO:0000256" key="1">
    <source>
        <dbReference type="SAM" id="MobiDB-lite"/>
    </source>
</evidence>
<name>A0A0J8AZZ5_BETVV</name>
<dbReference type="Proteomes" id="UP000035740">
    <property type="component" value="Unassembled WGS sequence"/>
</dbReference>
<feature type="compositionally biased region" description="Acidic residues" evidence="1">
    <location>
        <begin position="147"/>
        <end position="167"/>
    </location>
</feature>
<keyword evidence="3" id="KW-1185">Reference proteome</keyword>
<gene>
    <name evidence="2" type="ORF">BVRB_022780</name>
</gene>
<accession>A0A0J8AZZ5</accession>
<sequence>MRSSASRIVSWTCMGTNSNHNEFIGDGLGFRVCGKSKYNLKIFAHSVTGIAIPESRGGLFDNMGRVQLGRGRSHRLILPQSLKDEVADVDQDRFGAEASSVRGLKRGKSRKEIRQQQRLQKKQRRAQYNERLRRKPTPKSAAVGNASDDDSDDDEDVMEPIEDDDIVEVVQKPPPKKKRSKAMEEIDQEIFELEKKLGGDGDKLRRELDDDGLLDLYDAVDGVLSSGAAAAD</sequence>
<dbReference type="Gramene" id="KMS94301">
    <property type="protein sequence ID" value="KMS94301"/>
    <property type="gene ID" value="BVRB_022780"/>
</dbReference>
<proteinExistence type="predicted"/>
<evidence type="ECO:0000313" key="3">
    <source>
        <dbReference type="Proteomes" id="UP000035740"/>
    </source>
</evidence>
<evidence type="ECO:0000313" key="2">
    <source>
        <dbReference type="EMBL" id="KMS94301.1"/>
    </source>
</evidence>